<name>A0AAV8QWW4_ENSVE</name>
<proteinExistence type="predicted"/>
<evidence type="ECO:0000313" key="1">
    <source>
        <dbReference type="EMBL" id="KAJ8484462.1"/>
    </source>
</evidence>
<comment type="caution">
    <text evidence="1">The sequence shown here is derived from an EMBL/GenBank/DDBJ whole genome shotgun (WGS) entry which is preliminary data.</text>
</comment>
<gene>
    <name evidence="1" type="ORF">OPV22_016947</name>
</gene>
<dbReference type="Proteomes" id="UP001222027">
    <property type="component" value="Unassembled WGS sequence"/>
</dbReference>
<sequence length="88" mass="10260">MREDKVEYEYDLGRNQFRTRCDASAPRSVSLGKEVEGELITAVELISKSDIQQHVWNKHKKEIKYQWFYSLGDGEHPSFEPLPSQLSC</sequence>
<accession>A0AAV8QWW4</accession>
<evidence type="ECO:0000313" key="2">
    <source>
        <dbReference type="Proteomes" id="UP001222027"/>
    </source>
</evidence>
<evidence type="ECO:0008006" key="3">
    <source>
        <dbReference type="Google" id="ProtNLM"/>
    </source>
</evidence>
<organism evidence="1 2">
    <name type="scientific">Ensete ventricosum</name>
    <name type="common">Abyssinian banana</name>
    <name type="synonym">Musa ensete</name>
    <dbReference type="NCBI Taxonomy" id="4639"/>
    <lineage>
        <taxon>Eukaryota</taxon>
        <taxon>Viridiplantae</taxon>
        <taxon>Streptophyta</taxon>
        <taxon>Embryophyta</taxon>
        <taxon>Tracheophyta</taxon>
        <taxon>Spermatophyta</taxon>
        <taxon>Magnoliopsida</taxon>
        <taxon>Liliopsida</taxon>
        <taxon>Zingiberales</taxon>
        <taxon>Musaceae</taxon>
        <taxon>Ensete</taxon>
    </lineage>
</organism>
<dbReference type="EMBL" id="JAQQAF010000005">
    <property type="protein sequence ID" value="KAJ8484462.1"/>
    <property type="molecule type" value="Genomic_DNA"/>
</dbReference>
<reference evidence="1 2" key="1">
    <citation type="submission" date="2022-12" db="EMBL/GenBank/DDBJ databases">
        <title>Chromosome-scale assembly of the Ensete ventricosum genome.</title>
        <authorList>
            <person name="Dussert Y."/>
            <person name="Stocks J."/>
            <person name="Wendawek A."/>
            <person name="Woldeyes F."/>
            <person name="Nichols R.A."/>
            <person name="Borrell J.S."/>
        </authorList>
    </citation>
    <scope>NUCLEOTIDE SEQUENCE [LARGE SCALE GENOMIC DNA]</scope>
    <source>
        <strain evidence="2">cv. Maze</strain>
        <tissue evidence="1">Seeds</tissue>
    </source>
</reference>
<dbReference type="AlphaFoldDB" id="A0AAV8QWW4"/>
<protein>
    <recommendedName>
        <fullName evidence="3">BAH domain-containing protein</fullName>
    </recommendedName>
</protein>
<keyword evidence="2" id="KW-1185">Reference proteome</keyword>